<dbReference type="AlphaFoldDB" id="R7WT29"/>
<evidence type="ECO:0000313" key="1">
    <source>
        <dbReference type="EMBL" id="EOM78398.1"/>
    </source>
</evidence>
<dbReference type="InterPro" id="IPR029063">
    <property type="entry name" value="SAM-dependent_MTases_sf"/>
</dbReference>
<organism evidence="1 2">
    <name type="scientific">Rhodococcus rhodnii LMG 5362</name>
    <dbReference type="NCBI Taxonomy" id="1273125"/>
    <lineage>
        <taxon>Bacteria</taxon>
        <taxon>Bacillati</taxon>
        <taxon>Actinomycetota</taxon>
        <taxon>Actinomycetes</taxon>
        <taxon>Mycobacteriales</taxon>
        <taxon>Nocardiaceae</taxon>
        <taxon>Rhodococcus</taxon>
    </lineage>
</organism>
<dbReference type="PATRIC" id="fig|1273125.3.peg.225"/>
<dbReference type="Proteomes" id="UP000013525">
    <property type="component" value="Unassembled WGS sequence"/>
</dbReference>
<dbReference type="Gene3D" id="3.40.50.150">
    <property type="entry name" value="Vaccinia Virus protein VP39"/>
    <property type="match status" value="1"/>
</dbReference>
<dbReference type="eggNOG" id="COG2518">
    <property type="taxonomic scope" value="Bacteria"/>
</dbReference>
<dbReference type="EMBL" id="APMY01000004">
    <property type="protein sequence ID" value="EOM78398.1"/>
    <property type="molecule type" value="Genomic_DNA"/>
</dbReference>
<keyword evidence="2" id="KW-1185">Reference proteome</keyword>
<comment type="caution">
    <text evidence="1">The sequence shown here is derived from an EMBL/GenBank/DDBJ whole genome shotgun (WGS) entry which is preliminary data.</text>
</comment>
<protein>
    <recommendedName>
        <fullName evidence="3">Methyltransferase</fullName>
    </recommendedName>
</protein>
<gene>
    <name evidence="1" type="ORF">Rrhod_0226</name>
</gene>
<evidence type="ECO:0000313" key="2">
    <source>
        <dbReference type="Proteomes" id="UP000013525"/>
    </source>
</evidence>
<evidence type="ECO:0008006" key="3">
    <source>
        <dbReference type="Google" id="ProtNLM"/>
    </source>
</evidence>
<dbReference type="RefSeq" id="WP_010836305.1">
    <property type="nucleotide sequence ID" value="NZ_APMY01000004.1"/>
</dbReference>
<name>R7WT29_9NOCA</name>
<accession>R7WT29</accession>
<reference evidence="1 2" key="1">
    <citation type="journal article" date="2013" name="Genome Announc.">
        <title>Draft Genome Sequence of Rhodococcus rhodnii Strain LMG5362, a Symbiont of Rhodnius prolixus (Hemiptera, Reduviidae, Triatominae), the Principle Vector of Trypanosoma cruzi.</title>
        <authorList>
            <person name="Pachebat J.A."/>
            <person name="van Keulen G."/>
            <person name="Whitten M.M."/>
            <person name="Girdwood S."/>
            <person name="Del Sol R."/>
            <person name="Dyson P.J."/>
            <person name="Facey P.D."/>
        </authorList>
    </citation>
    <scope>NUCLEOTIDE SEQUENCE [LARGE SCALE GENOMIC DNA]</scope>
    <source>
        <strain evidence="1 2">LMG 5362</strain>
    </source>
</reference>
<sequence length="74" mass="8622">MLDLSCGSGEMLSDRDSWDRYVAAQWLSMRRWLDRNPDDDLAAEARAELTTEPAQYARFQREYLGRGVLALVRR</sequence>
<proteinExistence type="predicted"/>